<dbReference type="InterPro" id="IPR029063">
    <property type="entry name" value="SAM-dependent_MTases_sf"/>
</dbReference>
<dbReference type="OrthoDB" id="1490595at2"/>
<reference evidence="2 3" key="1">
    <citation type="submission" date="2017-11" db="EMBL/GenBank/DDBJ databases">
        <title>Bacillus camelliae sp. nov., isolated from pu'er tea.</title>
        <authorList>
            <person name="Niu L."/>
        </authorList>
    </citation>
    <scope>NUCLEOTIDE SEQUENCE [LARGE SCALE GENOMIC DNA]</scope>
    <source>
        <strain evidence="2 3">7578-1</strain>
    </source>
</reference>
<dbReference type="EMBL" id="PIQO01000009">
    <property type="protein sequence ID" value="PKR84681.1"/>
    <property type="molecule type" value="Genomic_DNA"/>
</dbReference>
<evidence type="ECO:0000313" key="2">
    <source>
        <dbReference type="EMBL" id="PKR84681.1"/>
    </source>
</evidence>
<dbReference type="Gene3D" id="3.40.50.150">
    <property type="entry name" value="Vaccinia Virus protein VP39"/>
    <property type="match status" value="1"/>
</dbReference>
<dbReference type="Gene3D" id="2.20.25.110">
    <property type="entry name" value="S-adenosyl-L-methionine-dependent methyltransferases"/>
    <property type="match status" value="1"/>
</dbReference>
<dbReference type="GO" id="GO:0032259">
    <property type="term" value="P:methylation"/>
    <property type="evidence" value="ECO:0007669"/>
    <property type="project" value="UniProtKB-KW"/>
</dbReference>
<keyword evidence="3" id="KW-1185">Reference proteome</keyword>
<evidence type="ECO:0000313" key="3">
    <source>
        <dbReference type="Proteomes" id="UP000233440"/>
    </source>
</evidence>
<accession>A0A2N3LJ74</accession>
<proteinExistence type="predicted"/>
<organism evidence="2 3">
    <name type="scientific">Heyndrickxia camelliae</name>
    <dbReference type="NCBI Taxonomy" id="1707093"/>
    <lineage>
        <taxon>Bacteria</taxon>
        <taxon>Bacillati</taxon>
        <taxon>Bacillota</taxon>
        <taxon>Bacilli</taxon>
        <taxon>Bacillales</taxon>
        <taxon>Bacillaceae</taxon>
        <taxon>Heyndrickxia</taxon>
    </lineage>
</organism>
<dbReference type="CDD" id="cd02440">
    <property type="entry name" value="AdoMet_MTases"/>
    <property type="match status" value="1"/>
</dbReference>
<evidence type="ECO:0000259" key="1">
    <source>
        <dbReference type="Pfam" id="PF13649"/>
    </source>
</evidence>
<dbReference type="AlphaFoldDB" id="A0A2N3LJ74"/>
<protein>
    <submittedName>
        <fullName evidence="2">Class I SAM-dependent methyltransferase</fullName>
    </submittedName>
</protein>
<sequence length="251" mass="29301">MKWVKDFYDKQFIWSTTQYDFDLNHLIEEHVDKVEHFSDHPITRILELGGGNGRFAVTAARRGYDVTVIELAPSCVENIYKLAEKHKIGSNLRIIQGDFYQVDLEEQFDIVCYWDGFGIGEDTDQQLLLKRISDWLQPNGVALIDIYTPWYWAKVAGQEMEFGNIVRRYDFDANGCRMLDTWWRKEHEGDQITQSLRCYSPVDFKLLMKDIDLNLVHCEPGGEMNYESGQYTEQVELGKAMTFMAKLKKLA</sequence>
<keyword evidence="2" id="KW-0808">Transferase</keyword>
<name>A0A2N3LJ74_9BACI</name>
<keyword evidence="2" id="KW-0489">Methyltransferase</keyword>
<dbReference type="GO" id="GO:0008168">
    <property type="term" value="F:methyltransferase activity"/>
    <property type="evidence" value="ECO:0007669"/>
    <property type="project" value="UniProtKB-KW"/>
</dbReference>
<dbReference type="SUPFAM" id="SSF53335">
    <property type="entry name" value="S-adenosyl-L-methionine-dependent methyltransferases"/>
    <property type="match status" value="1"/>
</dbReference>
<comment type="caution">
    <text evidence="2">The sequence shown here is derived from an EMBL/GenBank/DDBJ whole genome shotgun (WGS) entry which is preliminary data.</text>
</comment>
<feature type="domain" description="Methyltransferase" evidence="1">
    <location>
        <begin position="45"/>
        <end position="140"/>
    </location>
</feature>
<dbReference type="Proteomes" id="UP000233440">
    <property type="component" value="Unassembled WGS sequence"/>
</dbReference>
<dbReference type="Pfam" id="PF13649">
    <property type="entry name" value="Methyltransf_25"/>
    <property type="match status" value="1"/>
</dbReference>
<dbReference type="InterPro" id="IPR041698">
    <property type="entry name" value="Methyltransf_25"/>
</dbReference>
<gene>
    <name evidence="2" type="ORF">CWO92_13310</name>
</gene>
<dbReference type="RefSeq" id="WP_101354704.1">
    <property type="nucleotide sequence ID" value="NZ_PIQO01000009.1"/>
</dbReference>